<organism evidence="3">
    <name type="scientific">Candidatus Kentrum sp. SD</name>
    <dbReference type="NCBI Taxonomy" id="2126332"/>
    <lineage>
        <taxon>Bacteria</taxon>
        <taxon>Pseudomonadati</taxon>
        <taxon>Pseudomonadota</taxon>
        <taxon>Gammaproteobacteria</taxon>
        <taxon>Candidatus Kentrum</taxon>
    </lineage>
</organism>
<protein>
    <submittedName>
        <fullName evidence="3">Predicted nucleic acid-binding protein, contains PIN domain</fullName>
    </submittedName>
</protein>
<feature type="domain" description="PIN" evidence="1">
    <location>
        <begin position="12"/>
        <end position="130"/>
    </location>
</feature>
<reference evidence="3" key="1">
    <citation type="submission" date="2019-02" db="EMBL/GenBank/DDBJ databases">
        <authorList>
            <person name="Gruber-Vodicka R. H."/>
            <person name="Seah K. B. B."/>
        </authorList>
    </citation>
    <scope>NUCLEOTIDE SEQUENCE</scope>
    <source>
        <strain evidence="3">BECK_S1320</strain>
        <strain evidence="2">BECK_S1321</strain>
    </source>
</reference>
<dbReference type="InterPro" id="IPR029060">
    <property type="entry name" value="PIN-like_dom_sf"/>
</dbReference>
<proteinExistence type="predicted"/>
<evidence type="ECO:0000313" key="3">
    <source>
        <dbReference type="EMBL" id="VFK42319.1"/>
    </source>
</evidence>
<sequence>MGRLILPGDGPVYLDTNCFICSVERIEPYCSILEPVWQRGGIVTSDLTLLEVLVKPFKVGDKLLQGIYRDLLNVDEVERVPLNPVLLEQAASLRAATGIKTPDAIHAACALARKAVLFISNDKGLQSVPELPLAYLNDYLNP</sequence>
<evidence type="ECO:0000313" key="2">
    <source>
        <dbReference type="EMBL" id="VFK37277.1"/>
    </source>
</evidence>
<accession>A0A450YLD7</accession>
<dbReference type="SUPFAM" id="SSF88723">
    <property type="entry name" value="PIN domain-like"/>
    <property type="match status" value="1"/>
</dbReference>
<dbReference type="InterPro" id="IPR002716">
    <property type="entry name" value="PIN_dom"/>
</dbReference>
<dbReference type="AlphaFoldDB" id="A0A450YLD7"/>
<evidence type="ECO:0000259" key="1">
    <source>
        <dbReference type="Pfam" id="PF01850"/>
    </source>
</evidence>
<name>A0A450YLD7_9GAMM</name>
<dbReference type="Gene3D" id="3.40.50.1010">
    <property type="entry name" value="5'-nuclease"/>
    <property type="match status" value="1"/>
</dbReference>
<dbReference type="EMBL" id="CAADFU010000016">
    <property type="protein sequence ID" value="VFK42319.1"/>
    <property type="molecule type" value="Genomic_DNA"/>
</dbReference>
<dbReference type="Pfam" id="PF01850">
    <property type="entry name" value="PIN"/>
    <property type="match status" value="1"/>
</dbReference>
<gene>
    <name evidence="3" type="ORF">BECKSD772E_GA0070983_101622</name>
    <name evidence="2" type="ORF">BECKSD772F_GA0070984_101326</name>
</gene>
<dbReference type="EMBL" id="CAADFR010000013">
    <property type="protein sequence ID" value="VFK37277.1"/>
    <property type="molecule type" value="Genomic_DNA"/>
</dbReference>